<proteinExistence type="predicted"/>
<organism evidence="3">
    <name type="scientific">viral metagenome</name>
    <dbReference type="NCBI Taxonomy" id="1070528"/>
    <lineage>
        <taxon>unclassified sequences</taxon>
        <taxon>metagenomes</taxon>
        <taxon>organismal metagenomes</taxon>
    </lineage>
</organism>
<dbReference type="InterPro" id="IPR041698">
    <property type="entry name" value="Methyltransf_25"/>
</dbReference>
<evidence type="ECO:0000313" key="3">
    <source>
        <dbReference type="EMBL" id="QHT83183.1"/>
    </source>
</evidence>
<evidence type="ECO:0000256" key="1">
    <source>
        <dbReference type="ARBA" id="ARBA00022679"/>
    </source>
</evidence>
<dbReference type="SUPFAM" id="SSF53335">
    <property type="entry name" value="S-adenosyl-L-methionine-dependent methyltransferases"/>
    <property type="match status" value="1"/>
</dbReference>
<sequence>MESLWEKIVIILAVLLILANIFKYPKINEGFTIQHIEKTNKDIYDEFYSKIYDYLVFSNVRNEYEVGEIIQQTQPTENSVILDVGCGTGNVVNEFKKRGFNIFGVDQSQEMLNITKEKFSIEQLIKGDVLNRHLFYFNQFSHVLCLYFTVYYMKNKVLFFENVYDWLKPGGVFILHLVNREKFNPTLPMNTFERGKSKNITKIPFQDFDYEARFELIKEKNIGFFNEKFKTHSGGSRKHIHQFYMEDQLTILGLAQKIGFIVEGKIDMQKIKYDYQYLYILKKPY</sequence>
<dbReference type="PANTHER" id="PTHR43861:SF6">
    <property type="entry name" value="METHYLTRANSFERASE TYPE 11"/>
    <property type="match status" value="1"/>
</dbReference>
<dbReference type="GO" id="GO:0016740">
    <property type="term" value="F:transferase activity"/>
    <property type="evidence" value="ECO:0007669"/>
    <property type="project" value="UniProtKB-KW"/>
</dbReference>
<dbReference type="PANTHER" id="PTHR43861">
    <property type="entry name" value="TRANS-ACONITATE 2-METHYLTRANSFERASE-RELATED"/>
    <property type="match status" value="1"/>
</dbReference>
<dbReference type="EMBL" id="MN740006">
    <property type="protein sequence ID" value="QHT83183.1"/>
    <property type="molecule type" value="Genomic_DNA"/>
</dbReference>
<accession>A0A6C0HTF4</accession>
<dbReference type="Gene3D" id="3.40.50.150">
    <property type="entry name" value="Vaccinia Virus protein VP39"/>
    <property type="match status" value="1"/>
</dbReference>
<feature type="domain" description="Methyltransferase" evidence="2">
    <location>
        <begin position="81"/>
        <end position="171"/>
    </location>
</feature>
<name>A0A6C0HTF4_9ZZZZ</name>
<reference evidence="3" key="1">
    <citation type="journal article" date="2020" name="Nature">
        <title>Giant virus diversity and host interactions through global metagenomics.</title>
        <authorList>
            <person name="Schulz F."/>
            <person name="Roux S."/>
            <person name="Paez-Espino D."/>
            <person name="Jungbluth S."/>
            <person name="Walsh D.A."/>
            <person name="Denef V.J."/>
            <person name="McMahon K.D."/>
            <person name="Konstantinidis K.T."/>
            <person name="Eloe-Fadrosh E.A."/>
            <person name="Kyrpides N.C."/>
            <person name="Woyke T."/>
        </authorList>
    </citation>
    <scope>NUCLEOTIDE SEQUENCE</scope>
    <source>
        <strain evidence="3">GVMAG-M-3300023184-167</strain>
    </source>
</reference>
<dbReference type="Pfam" id="PF13649">
    <property type="entry name" value="Methyltransf_25"/>
    <property type="match status" value="1"/>
</dbReference>
<dbReference type="AlphaFoldDB" id="A0A6C0HTF4"/>
<dbReference type="CDD" id="cd02440">
    <property type="entry name" value="AdoMet_MTases"/>
    <property type="match status" value="1"/>
</dbReference>
<dbReference type="InterPro" id="IPR029063">
    <property type="entry name" value="SAM-dependent_MTases_sf"/>
</dbReference>
<protein>
    <recommendedName>
        <fullName evidence="2">Methyltransferase domain-containing protein</fullName>
    </recommendedName>
</protein>
<keyword evidence="1" id="KW-0808">Transferase</keyword>
<evidence type="ECO:0000259" key="2">
    <source>
        <dbReference type="Pfam" id="PF13649"/>
    </source>
</evidence>